<organism evidence="1 2">
    <name type="scientific">Ditylenchus dipsaci</name>
    <dbReference type="NCBI Taxonomy" id="166011"/>
    <lineage>
        <taxon>Eukaryota</taxon>
        <taxon>Metazoa</taxon>
        <taxon>Ecdysozoa</taxon>
        <taxon>Nematoda</taxon>
        <taxon>Chromadorea</taxon>
        <taxon>Rhabditida</taxon>
        <taxon>Tylenchina</taxon>
        <taxon>Tylenchomorpha</taxon>
        <taxon>Sphaerularioidea</taxon>
        <taxon>Anguinidae</taxon>
        <taxon>Anguininae</taxon>
        <taxon>Ditylenchus</taxon>
    </lineage>
</organism>
<keyword evidence="1" id="KW-1185">Reference proteome</keyword>
<dbReference type="Proteomes" id="UP000887574">
    <property type="component" value="Unplaced"/>
</dbReference>
<dbReference type="WBParaSite" id="jg19711">
    <property type="protein sequence ID" value="jg19711"/>
    <property type="gene ID" value="jg19711"/>
</dbReference>
<dbReference type="AlphaFoldDB" id="A0A915DI26"/>
<evidence type="ECO:0000313" key="1">
    <source>
        <dbReference type="Proteomes" id="UP000887574"/>
    </source>
</evidence>
<evidence type="ECO:0000313" key="2">
    <source>
        <dbReference type="WBParaSite" id="jg19711"/>
    </source>
</evidence>
<reference evidence="2" key="1">
    <citation type="submission" date="2022-11" db="UniProtKB">
        <authorList>
            <consortium name="WormBaseParasite"/>
        </authorList>
    </citation>
    <scope>IDENTIFICATION</scope>
</reference>
<protein>
    <submittedName>
        <fullName evidence="2">Uncharacterized protein</fullName>
    </submittedName>
</protein>
<proteinExistence type="predicted"/>
<name>A0A915DI26_9BILA</name>
<sequence length="93" mass="10368">MIAILSERNVVDITATAATFNFPDKLVVSYAYELPLLKGHCIAQLQLMSKDYVVVFFKAAKEHPEYQALILNSIANSVTCLFKLCNLLLCEEG</sequence>
<accession>A0A915DI26</accession>